<evidence type="ECO:0000313" key="2">
    <source>
        <dbReference type="EMBL" id="XDJ03068.1"/>
    </source>
</evidence>
<evidence type="ECO:0000256" key="1">
    <source>
        <dbReference type="SAM" id="MobiDB-lite"/>
    </source>
</evidence>
<reference evidence="2" key="1">
    <citation type="submission" date="2024-07" db="EMBL/GenBank/DDBJ databases">
        <title>Genomic characterization and preclinical evaluation of a locally isolated lytic Acinetobacter phage vB_AbaM-SPB against carbapenem-resistant Acinetobacter baumannii clinical isolate.</title>
        <authorList>
            <person name="Elshamy A.A."/>
            <person name="Saad B.T."/>
            <person name="Mabrouk S.S."/>
            <person name="Aboshanab K.M."/>
        </authorList>
    </citation>
    <scope>NUCLEOTIDE SEQUENCE</scope>
</reference>
<sequence length="164" mass="18572">MNPEQFIREYSVEKAREVVEGAPAFPVFGYCTLTGNYIFKRSNATAYYHNETNSWSEDYAIELILLDDLKRLVESADLIESLGGYEAAVNELYHQKDQHAWEHKLGHGEVFAHPCWEWDDVMRLDQAIKDDEAIYALGIESKDHESIYGGGDGGGGEKKKSHAN</sequence>
<organism evidence="2">
    <name type="scientific">Acinetobacter phage vB_AbaM-SPB</name>
    <dbReference type="NCBI Taxonomy" id="3236747"/>
    <lineage>
        <taxon>Viruses</taxon>
        <taxon>Duplodnaviria</taxon>
        <taxon>Heunggongvirae</taxon>
        <taxon>Uroviricota</taxon>
        <taxon>Caudoviricetes</taxon>
        <taxon>Obolenskvirus</taxon>
    </lineage>
</organism>
<feature type="region of interest" description="Disordered" evidence="1">
    <location>
        <begin position="144"/>
        <end position="164"/>
    </location>
</feature>
<proteinExistence type="predicted"/>
<dbReference type="EMBL" id="PP977194">
    <property type="protein sequence ID" value="XDJ03068.1"/>
    <property type="molecule type" value="Genomic_DNA"/>
</dbReference>
<name>A0AB39C8M9_9CAUD</name>
<protein>
    <submittedName>
        <fullName evidence="2">Uncharacterized protein</fullName>
    </submittedName>
</protein>
<accession>A0AB39C8M9</accession>